<evidence type="ECO:0000256" key="4">
    <source>
        <dbReference type="ARBA" id="ARBA00022898"/>
    </source>
</evidence>
<evidence type="ECO:0000313" key="10">
    <source>
        <dbReference type="Proteomes" id="UP001519343"/>
    </source>
</evidence>
<dbReference type="InterPro" id="IPR015421">
    <property type="entry name" value="PyrdxlP-dep_Trfase_major"/>
</dbReference>
<keyword evidence="10" id="KW-1185">Reference proteome</keyword>
<dbReference type="GO" id="GO:0004125">
    <property type="term" value="F:L-seryl-tRNA(Sec) selenium transferase activity"/>
    <property type="evidence" value="ECO:0007669"/>
    <property type="project" value="UniProtKB-EC"/>
</dbReference>
<organism evidence="9 10">
    <name type="scientific">Ammoniphilus resinae</name>
    <dbReference type="NCBI Taxonomy" id="861532"/>
    <lineage>
        <taxon>Bacteria</taxon>
        <taxon>Bacillati</taxon>
        <taxon>Bacillota</taxon>
        <taxon>Bacilli</taxon>
        <taxon>Bacillales</taxon>
        <taxon>Paenibacillaceae</taxon>
        <taxon>Aneurinibacillus group</taxon>
        <taxon>Ammoniphilus</taxon>
    </lineage>
</organism>
<evidence type="ECO:0000256" key="8">
    <source>
        <dbReference type="HAMAP-Rule" id="MF_00423"/>
    </source>
</evidence>
<dbReference type="Pfam" id="PF03841">
    <property type="entry name" value="SelA"/>
    <property type="match status" value="1"/>
</dbReference>
<keyword evidence="5 8" id="KW-0648">Protein biosynthesis</keyword>
<dbReference type="InterPro" id="IPR004534">
    <property type="entry name" value="SelA_trans"/>
</dbReference>
<comment type="pathway">
    <text evidence="8">Aminoacyl-tRNA biosynthesis; selenocysteinyl-tRNA(Sec) biosynthesis; selenocysteinyl-tRNA(Sec) from L-seryl-tRNA(Sec) (bacterial route): step 1/1.</text>
</comment>
<reference evidence="9 10" key="1">
    <citation type="submission" date="2021-03" db="EMBL/GenBank/DDBJ databases">
        <title>Genomic Encyclopedia of Type Strains, Phase IV (KMG-IV): sequencing the most valuable type-strain genomes for metagenomic binning, comparative biology and taxonomic classification.</title>
        <authorList>
            <person name="Goeker M."/>
        </authorList>
    </citation>
    <scope>NUCLEOTIDE SEQUENCE [LARGE SCALE GENOMIC DNA]</scope>
    <source>
        <strain evidence="9 10">DSM 24738</strain>
    </source>
</reference>
<comment type="similarity">
    <text evidence="7 8">Belongs to the SelA family.</text>
</comment>
<dbReference type="EC" id="2.9.1.1" evidence="8"/>
<keyword evidence="3 8" id="KW-0808">Transferase</keyword>
<dbReference type="SUPFAM" id="SSF53383">
    <property type="entry name" value="PLP-dependent transferases"/>
    <property type="match status" value="1"/>
</dbReference>
<evidence type="ECO:0000256" key="6">
    <source>
        <dbReference type="ARBA" id="ARBA00023266"/>
    </source>
</evidence>
<gene>
    <name evidence="8" type="primary">selA</name>
    <name evidence="9" type="ORF">J2Z37_002962</name>
</gene>
<dbReference type="Gene3D" id="3.90.1150.180">
    <property type="match status" value="1"/>
</dbReference>
<evidence type="ECO:0000256" key="7">
    <source>
        <dbReference type="ARBA" id="ARBA00044507"/>
    </source>
</evidence>
<comment type="caution">
    <text evidence="9">The sequence shown here is derived from an EMBL/GenBank/DDBJ whole genome shotgun (WGS) entry which is preliminary data.</text>
</comment>
<comment type="cofactor">
    <cofactor evidence="1 8">
        <name>pyridoxal 5'-phosphate</name>
        <dbReference type="ChEBI" id="CHEBI:597326"/>
    </cofactor>
</comment>
<dbReference type="PANTHER" id="PTHR32328">
    <property type="entry name" value="L-SERYL-TRNA(SEC) SELENIUM TRANSFERASE"/>
    <property type="match status" value="1"/>
</dbReference>
<comment type="subcellular location">
    <subcellularLocation>
        <location evidence="8">Cytoplasm</location>
    </subcellularLocation>
</comment>
<feature type="modified residue" description="N6-(pyridoxal phosphate)lysine" evidence="8">
    <location>
        <position position="297"/>
    </location>
</feature>
<dbReference type="RefSeq" id="WP_342453833.1">
    <property type="nucleotide sequence ID" value="NZ_JAGGKT010000009.1"/>
</dbReference>
<comment type="catalytic activity">
    <reaction evidence="8">
        <text>L-seryl-tRNA(Sec) + selenophosphate + H(+) = L-selenocysteinyl-tRNA(Sec) + phosphate</text>
        <dbReference type="Rhea" id="RHEA:22728"/>
        <dbReference type="Rhea" id="RHEA-COMP:9742"/>
        <dbReference type="Rhea" id="RHEA-COMP:9743"/>
        <dbReference type="ChEBI" id="CHEBI:15378"/>
        <dbReference type="ChEBI" id="CHEBI:16144"/>
        <dbReference type="ChEBI" id="CHEBI:43474"/>
        <dbReference type="ChEBI" id="CHEBI:78533"/>
        <dbReference type="ChEBI" id="CHEBI:78573"/>
        <dbReference type="EC" id="2.9.1.1"/>
    </reaction>
</comment>
<dbReference type="NCBIfam" id="TIGR00474">
    <property type="entry name" value="selA"/>
    <property type="match status" value="1"/>
</dbReference>
<keyword evidence="6 8" id="KW-0711">Selenium</keyword>
<sequence length="463" mass="51978">MNLITKQLLRELPAVHHFTHNPQILEWVKEKEIAEPFFADVVKEVIQETRQQILAGTLTDLSHEEVWKTIQERLIHSQKNNLQPVINGTGVILHTNLGRAVLAQEAIEQMTEVAMGYSNLEYRLEEGKRGSRHDLVEALVRRLTGAEAAMVVNNNAAAVYLILREMAKGQEVIVSRGQLVEIGGSFRVSEIMKESGAILQEVGTTNKTHLRDYEQAINEQTALLLKVHTSNFAITGFTHSVSLKELVELGQLNDIPVYEDLGSGVLYDLRKHGIGSEPVIQESIEQGVDLVSFSGDKLLGGPQVGVIAGKKKWIDRLKKNQLARVLRVDKVTLAALEATFRLYLDPQKAAQRIPTLHDMLLPIDEIKKKAHSLQKLVNEFPIEIKSEQSEVGGGSLPGIFLPTYVAVIQHPTFPAHEIERRLRKGTPSIIGRVTKDEYLLDFRTIQDRQIMPLAEMLKKRLQE</sequence>
<keyword evidence="2 8" id="KW-0963">Cytoplasm</keyword>
<evidence type="ECO:0000313" key="9">
    <source>
        <dbReference type="EMBL" id="MBP1932951.1"/>
    </source>
</evidence>
<dbReference type="HAMAP" id="MF_00423">
    <property type="entry name" value="SelA"/>
    <property type="match status" value="1"/>
</dbReference>
<name>A0ABS4GRQ1_9BACL</name>
<evidence type="ECO:0000256" key="2">
    <source>
        <dbReference type="ARBA" id="ARBA00022490"/>
    </source>
</evidence>
<evidence type="ECO:0000256" key="3">
    <source>
        <dbReference type="ARBA" id="ARBA00022679"/>
    </source>
</evidence>
<evidence type="ECO:0000256" key="1">
    <source>
        <dbReference type="ARBA" id="ARBA00001933"/>
    </source>
</evidence>
<dbReference type="InterPro" id="IPR018319">
    <property type="entry name" value="SelA-like"/>
</dbReference>
<keyword evidence="4 8" id="KW-0663">Pyridoxal phosphate</keyword>
<dbReference type="PANTHER" id="PTHR32328:SF0">
    <property type="entry name" value="L-SERYL-TRNA(SEC) SELENIUM TRANSFERASE"/>
    <property type="match status" value="1"/>
</dbReference>
<dbReference type="EMBL" id="JAGGKT010000009">
    <property type="protein sequence ID" value="MBP1932951.1"/>
    <property type="molecule type" value="Genomic_DNA"/>
</dbReference>
<accession>A0ABS4GRQ1</accession>
<dbReference type="Proteomes" id="UP001519343">
    <property type="component" value="Unassembled WGS sequence"/>
</dbReference>
<dbReference type="InterPro" id="IPR015424">
    <property type="entry name" value="PyrdxlP-dep_Trfase"/>
</dbReference>
<comment type="function">
    <text evidence="8">Converts seryl-tRNA(Sec) to selenocysteinyl-tRNA(Sec) required for selenoprotein biosynthesis.</text>
</comment>
<evidence type="ECO:0000256" key="5">
    <source>
        <dbReference type="ARBA" id="ARBA00022917"/>
    </source>
</evidence>
<proteinExistence type="inferred from homology"/>
<protein>
    <recommendedName>
        <fullName evidence="8">L-seryl-tRNA(Sec) selenium transferase</fullName>
        <ecNumber evidence="8">2.9.1.1</ecNumber>
    </recommendedName>
    <alternativeName>
        <fullName evidence="8">Selenocysteine synthase</fullName>
        <shortName evidence="8">Sec synthase</shortName>
    </alternativeName>
    <alternativeName>
        <fullName evidence="8">Selenocysteinyl-tRNA(Sec) synthase</fullName>
    </alternativeName>
</protein>
<dbReference type="Gene3D" id="3.40.640.10">
    <property type="entry name" value="Type I PLP-dependent aspartate aminotransferase-like (Major domain)"/>
    <property type="match status" value="1"/>
</dbReference>